<evidence type="ECO:0000256" key="2">
    <source>
        <dbReference type="ARBA" id="ARBA00005346"/>
    </source>
</evidence>
<comment type="caution">
    <text evidence="10">The sequence shown here is derived from an EMBL/GenBank/DDBJ whole genome shotgun (WGS) entry which is preliminary data.</text>
</comment>
<feature type="transmembrane region" description="Helical" evidence="8">
    <location>
        <begin position="149"/>
        <end position="167"/>
    </location>
</feature>
<dbReference type="PRINTS" id="PR01434">
    <property type="entry name" value="NADHDHGNASE5"/>
</dbReference>
<dbReference type="Proteomes" id="UP000253204">
    <property type="component" value="Unassembled WGS sequence"/>
</dbReference>
<evidence type="ECO:0000256" key="7">
    <source>
        <dbReference type="RuleBase" id="RU000320"/>
    </source>
</evidence>
<keyword evidence="6 8" id="KW-0472">Membrane</keyword>
<evidence type="ECO:0000256" key="5">
    <source>
        <dbReference type="ARBA" id="ARBA00022989"/>
    </source>
</evidence>
<dbReference type="Pfam" id="PF00361">
    <property type="entry name" value="Proton_antipo_M"/>
    <property type="match status" value="1"/>
</dbReference>
<dbReference type="EMBL" id="QPIJ01000004">
    <property type="protein sequence ID" value="RCV93256.1"/>
    <property type="molecule type" value="Genomic_DNA"/>
</dbReference>
<sequence>MSIRFGLVESSVAVLPFTQPALWVALGLPCLLGVLGAWLRPQRTWPILLAGLPLAASGIVLLMIVEQHGLQRWQLEWGKLTVQLRLNGLSVLLLLLTQGLGLVAALYTPGELRHADPAQRRLERWLWPLLGILVGSLSLIWVAADLLTLYVALELMGLSAVGMLLLPGKVESLVAGIRYLLLALVGSLSYLLGVALILGHWGRLDLAGLVQVVEAGPVAWTAAALLGAGLALKAALFPLHAWLAPVHGNAWVPVSALHAALVIKASLFILLQLWSVLIPDSLFAAQLVAWLGVIAIFWGGGLAWRAVELKSLVAYSTVAQMGYLMVVFPLLLGPGIPASVQGLAWQGFWLYLVGHALAKAAMFLAAGNLILATGNTTLQGLTGASRQLPLSLLAFGVASVSLIGLPPSAGFTAKWLLLRAMVIQAQWAWVAALLLGTLLSAAYVFRVFRYSFVETAPHYAFRALPPWLDGLALGLALASLLLGLFAYGPLTLLQGSR</sequence>
<keyword evidence="10" id="KW-0830">Ubiquinone</keyword>
<feature type="transmembrane region" description="Helical" evidence="8">
    <location>
        <begin position="348"/>
        <end position="371"/>
    </location>
</feature>
<proteinExistence type="inferred from homology"/>
<dbReference type="AlphaFoldDB" id="A0A368U9T1"/>
<evidence type="ECO:0000313" key="10">
    <source>
        <dbReference type="EMBL" id="RCV93256.1"/>
    </source>
</evidence>
<reference evidence="10 11" key="1">
    <citation type="submission" date="2018-07" db="EMBL/GenBank/DDBJ databases">
        <title>Halomonas rutogse sp. nov., isolated from Lake TangqianCo on Tibetan Plateau.</title>
        <authorList>
            <person name="Lu H."/>
            <person name="Xing P."/>
            <person name="Wu Q."/>
        </authorList>
    </citation>
    <scope>NUCLEOTIDE SEQUENCE [LARGE SCALE GENOMIC DNA]</scope>
    <source>
        <strain evidence="10 11">TQ8S</strain>
    </source>
</reference>
<evidence type="ECO:0000256" key="8">
    <source>
        <dbReference type="SAM" id="Phobius"/>
    </source>
</evidence>
<feature type="transmembrane region" description="Helical" evidence="8">
    <location>
        <begin position="179"/>
        <end position="198"/>
    </location>
</feature>
<evidence type="ECO:0000259" key="9">
    <source>
        <dbReference type="Pfam" id="PF00361"/>
    </source>
</evidence>
<dbReference type="GO" id="GO:0005886">
    <property type="term" value="C:plasma membrane"/>
    <property type="evidence" value="ECO:0007669"/>
    <property type="project" value="UniProtKB-SubCell"/>
</dbReference>
<evidence type="ECO:0000313" key="11">
    <source>
        <dbReference type="Proteomes" id="UP000253204"/>
    </source>
</evidence>
<evidence type="ECO:0000256" key="3">
    <source>
        <dbReference type="ARBA" id="ARBA00022475"/>
    </source>
</evidence>
<dbReference type="RefSeq" id="WP_114485643.1">
    <property type="nucleotide sequence ID" value="NZ_CBCSHM010000015.1"/>
</dbReference>
<feature type="transmembrane region" description="Helical" evidence="8">
    <location>
        <begin position="312"/>
        <end position="336"/>
    </location>
</feature>
<evidence type="ECO:0000256" key="6">
    <source>
        <dbReference type="ARBA" id="ARBA00023136"/>
    </source>
</evidence>
<gene>
    <name evidence="10" type="ORF">DU506_03900</name>
</gene>
<protein>
    <submittedName>
        <fullName evidence="10">NADH-ubiquinone oxidoreductase</fullName>
    </submittedName>
</protein>
<accession>A0A368U9T1</accession>
<dbReference type="PANTHER" id="PTHR42703:SF1">
    <property type="entry name" value="NA(+)_H(+) ANTIPORTER SUBUNIT D1"/>
    <property type="match status" value="1"/>
</dbReference>
<feature type="transmembrane region" description="Helical" evidence="8">
    <location>
        <begin position="46"/>
        <end position="65"/>
    </location>
</feature>
<comment type="similarity">
    <text evidence="2">Belongs to the CPA3 antiporters (TC 2.A.63) subunit D family.</text>
</comment>
<dbReference type="PANTHER" id="PTHR42703">
    <property type="entry name" value="NADH DEHYDROGENASE"/>
    <property type="match status" value="1"/>
</dbReference>
<feature type="transmembrane region" description="Helical" evidence="8">
    <location>
        <begin position="85"/>
        <end position="105"/>
    </location>
</feature>
<feature type="domain" description="NADH:quinone oxidoreductase/Mrp antiporter transmembrane" evidence="9">
    <location>
        <begin position="143"/>
        <end position="439"/>
    </location>
</feature>
<dbReference type="InterPro" id="IPR001750">
    <property type="entry name" value="ND/Mrp_TM"/>
</dbReference>
<evidence type="ECO:0000256" key="4">
    <source>
        <dbReference type="ARBA" id="ARBA00022692"/>
    </source>
</evidence>
<keyword evidence="11" id="KW-1185">Reference proteome</keyword>
<keyword evidence="4 7" id="KW-0812">Transmembrane</keyword>
<feature type="transmembrane region" description="Helical" evidence="8">
    <location>
        <begin position="125"/>
        <end position="143"/>
    </location>
</feature>
<comment type="subcellular location">
    <subcellularLocation>
        <location evidence="1">Cell membrane</location>
        <topology evidence="1">Multi-pass membrane protein</topology>
    </subcellularLocation>
    <subcellularLocation>
        <location evidence="7">Membrane</location>
        <topology evidence="7">Multi-pass membrane protein</topology>
    </subcellularLocation>
</comment>
<organism evidence="10 11">
    <name type="scientific">Vreelandella rituensis</name>
    <dbReference type="NCBI Taxonomy" id="2282306"/>
    <lineage>
        <taxon>Bacteria</taxon>
        <taxon>Pseudomonadati</taxon>
        <taxon>Pseudomonadota</taxon>
        <taxon>Gammaproteobacteria</taxon>
        <taxon>Oceanospirillales</taxon>
        <taxon>Halomonadaceae</taxon>
        <taxon>Vreelandella</taxon>
    </lineage>
</organism>
<feature type="transmembrane region" description="Helical" evidence="8">
    <location>
        <begin position="392"/>
        <end position="413"/>
    </location>
</feature>
<feature type="transmembrane region" description="Helical" evidence="8">
    <location>
        <begin position="218"/>
        <end position="239"/>
    </location>
</feature>
<dbReference type="OrthoDB" id="9768329at2"/>
<feature type="transmembrane region" description="Helical" evidence="8">
    <location>
        <begin position="466"/>
        <end position="487"/>
    </location>
</feature>
<feature type="transmembrane region" description="Helical" evidence="8">
    <location>
        <begin position="281"/>
        <end position="300"/>
    </location>
</feature>
<keyword evidence="5 8" id="KW-1133">Transmembrane helix</keyword>
<keyword evidence="3" id="KW-1003">Cell membrane</keyword>
<feature type="transmembrane region" description="Helical" evidence="8">
    <location>
        <begin position="251"/>
        <end position="275"/>
    </location>
</feature>
<feature type="transmembrane region" description="Helical" evidence="8">
    <location>
        <begin position="20"/>
        <end position="39"/>
    </location>
</feature>
<name>A0A368U9T1_9GAMM</name>
<dbReference type="InterPro" id="IPR050586">
    <property type="entry name" value="CPA3_Na-H_Antiporter_D"/>
</dbReference>
<evidence type="ECO:0000256" key="1">
    <source>
        <dbReference type="ARBA" id="ARBA00004651"/>
    </source>
</evidence>
<feature type="transmembrane region" description="Helical" evidence="8">
    <location>
        <begin position="425"/>
        <end position="445"/>
    </location>
</feature>